<dbReference type="Pfam" id="PF01828">
    <property type="entry name" value="Peptidase_A4"/>
    <property type="match status" value="1"/>
</dbReference>
<evidence type="ECO:0000256" key="1">
    <source>
        <dbReference type="PIRSR" id="PIRSR600250-50"/>
    </source>
</evidence>
<evidence type="ECO:0000256" key="2">
    <source>
        <dbReference type="SAM" id="SignalP"/>
    </source>
</evidence>
<dbReference type="InterPro" id="IPR013320">
    <property type="entry name" value="ConA-like_dom_sf"/>
</dbReference>
<dbReference type="EMBL" id="JAOTPV010000048">
    <property type="protein sequence ID" value="KAJ4467224.1"/>
    <property type="molecule type" value="Genomic_DNA"/>
</dbReference>
<dbReference type="Gene3D" id="2.60.120.700">
    <property type="entry name" value="Peptidase G1"/>
    <property type="match status" value="1"/>
</dbReference>
<evidence type="ECO:0000313" key="4">
    <source>
        <dbReference type="Proteomes" id="UP001150266"/>
    </source>
</evidence>
<keyword evidence="4" id="KW-1185">Reference proteome</keyword>
<feature type="signal peptide" evidence="2">
    <location>
        <begin position="1"/>
        <end position="22"/>
    </location>
</feature>
<feature type="active site" description="Proton acceptor" evidence="1">
    <location>
        <position position="209"/>
    </location>
</feature>
<name>A0A9W8ZV43_9AGAR</name>
<dbReference type="GO" id="GO:0006508">
    <property type="term" value="P:proteolysis"/>
    <property type="evidence" value="ECO:0007669"/>
    <property type="project" value="InterPro"/>
</dbReference>
<feature type="chain" id="PRO_5040885949" evidence="2">
    <location>
        <begin position="23"/>
        <end position="272"/>
    </location>
</feature>
<dbReference type="PANTHER" id="PTHR37536:SF1">
    <property type="entry name" value="ASPERGILLOPEPSIN, PUTAITVE (AFU_ORTHOLOGUE AFUA_7G01200)"/>
    <property type="match status" value="1"/>
</dbReference>
<dbReference type="InterPro" id="IPR038656">
    <property type="entry name" value="Peptidase_G1_sf"/>
</dbReference>
<dbReference type="AlphaFoldDB" id="A0A9W8ZV43"/>
<dbReference type="SUPFAM" id="SSF49899">
    <property type="entry name" value="Concanavalin A-like lectins/glucanases"/>
    <property type="match status" value="1"/>
</dbReference>
<dbReference type="CDD" id="cd13426">
    <property type="entry name" value="Peptidase_G1"/>
    <property type="match status" value="1"/>
</dbReference>
<proteinExistence type="predicted"/>
<evidence type="ECO:0000313" key="3">
    <source>
        <dbReference type="EMBL" id="KAJ4467224.1"/>
    </source>
</evidence>
<gene>
    <name evidence="3" type="ORF">J3R30DRAFT_3411792</name>
</gene>
<dbReference type="PANTHER" id="PTHR37536">
    <property type="entry name" value="PUTATIVE (AFU_ORTHOLOGUE AFUA_3G02970)-RELATED"/>
    <property type="match status" value="1"/>
</dbReference>
<dbReference type="Proteomes" id="UP001150266">
    <property type="component" value="Unassembled WGS sequence"/>
</dbReference>
<accession>A0A9W8ZV43</accession>
<dbReference type="OrthoDB" id="2862635at2759"/>
<dbReference type="InterPro" id="IPR000250">
    <property type="entry name" value="Peptidase_G1"/>
</dbReference>
<dbReference type="PRINTS" id="PR00977">
    <property type="entry name" value="SCYTLDPTASE"/>
</dbReference>
<protein>
    <submittedName>
        <fullName evidence="3">Peptidase A4 family-domain-containing protein</fullName>
    </submittedName>
</protein>
<comment type="caution">
    <text evidence="3">The sequence shown here is derived from an EMBL/GenBank/DDBJ whole genome shotgun (WGS) entry which is preliminary data.</text>
</comment>
<keyword evidence="2" id="KW-0732">Signal</keyword>
<organism evidence="3 4">
    <name type="scientific">Lentinula aciculospora</name>
    <dbReference type="NCBI Taxonomy" id="153920"/>
    <lineage>
        <taxon>Eukaryota</taxon>
        <taxon>Fungi</taxon>
        <taxon>Dikarya</taxon>
        <taxon>Basidiomycota</taxon>
        <taxon>Agaricomycotina</taxon>
        <taxon>Agaricomycetes</taxon>
        <taxon>Agaricomycetidae</taxon>
        <taxon>Agaricales</taxon>
        <taxon>Marasmiineae</taxon>
        <taxon>Omphalotaceae</taxon>
        <taxon>Lentinula</taxon>
    </lineage>
</organism>
<reference evidence="3" key="1">
    <citation type="submission" date="2022-08" db="EMBL/GenBank/DDBJ databases">
        <title>A Global Phylogenomic Analysis of the Shiitake Genus Lentinula.</title>
        <authorList>
            <consortium name="DOE Joint Genome Institute"/>
            <person name="Sierra-Patev S."/>
            <person name="Min B."/>
            <person name="Naranjo-Ortiz M."/>
            <person name="Looney B."/>
            <person name="Konkel Z."/>
            <person name="Slot J.C."/>
            <person name="Sakamoto Y."/>
            <person name="Steenwyk J.L."/>
            <person name="Rokas A."/>
            <person name="Carro J."/>
            <person name="Camarero S."/>
            <person name="Ferreira P."/>
            <person name="Molpeceres G."/>
            <person name="Ruiz-Duenas F.J."/>
            <person name="Serrano A."/>
            <person name="Henrissat B."/>
            <person name="Drula E."/>
            <person name="Hughes K.W."/>
            <person name="Mata J.L."/>
            <person name="Ishikawa N.K."/>
            <person name="Vargas-Isla R."/>
            <person name="Ushijima S."/>
            <person name="Smith C.A."/>
            <person name="Ahrendt S."/>
            <person name="Andreopoulos W."/>
            <person name="He G."/>
            <person name="Labutti K."/>
            <person name="Lipzen A."/>
            <person name="Ng V."/>
            <person name="Riley R."/>
            <person name="Sandor L."/>
            <person name="Barry K."/>
            <person name="Martinez A.T."/>
            <person name="Xiao Y."/>
            <person name="Gibbons J.G."/>
            <person name="Terashima K."/>
            <person name="Grigoriev I.V."/>
            <person name="Hibbett D.S."/>
        </authorList>
    </citation>
    <scope>NUCLEOTIDE SEQUENCE</scope>
    <source>
        <strain evidence="3">JLM2183</strain>
    </source>
</reference>
<dbReference type="GO" id="GO:0070007">
    <property type="term" value="F:glutamic-type endopeptidase activity"/>
    <property type="evidence" value="ECO:0007669"/>
    <property type="project" value="InterPro"/>
</dbReference>
<sequence>MMNFRLFTLLTSFTLLFCLTIARPSGSGLAVRFAARESRTSRPFINSTDTPNKAALVSNAAQDLYSTNWAGGLLESPPVGQRFTDVGGTFIVPTLDGNNGDGAMSAWIGIDGGPNAPEVILQTGVDCYSISGVQYSFAWFEWYPQYAFEFTNFFVSAGHTIALRVQAVNSTAGIVTLTNESTGQAVSEEVLAPDDNAALLGETAEWIVEDFEQDDELVPFASFGEVQFTDAAAFTGVEEIFASVGVAVDMVQNNAFLAITRISENVVTIDYA</sequence>